<accession>A0A6A3GH46</accession>
<name>A0A6A3GH46_9STRA</name>
<protein>
    <submittedName>
        <fullName evidence="1">Uncharacterized protein</fullName>
    </submittedName>
</protein>
<evidence type="ECO:0000313" key="2">
    <source>
        <dbReference type="EMBL" id="KAE9266552.1"/>
    </source>
</evidence>
<sequence length="65" mass="7172">MVRVSAAVIQPQLAHEREATRFEGRRTISDAWVLMTDLAVALSWACEVMQTATCAGWTAASDLYD</sequence>
<evidence type="ECO:0000313" key="4">
    <source>
        <dbReference type="Proteomes" id="UP000435112"/>
    </source>
</evidence>
<dbReference type="Proteomes" id="UP000434957">
    <property type="component" value="Unassembled WGS sequence"/>
</dbReference>
<dbReference type="EMBL" id="QXFT01007342">
    <property type="protein sequence ID" value="KAE9266552.1"/>
    <property type="molecule type" value="Genomic_DNA"/>
</dbReference>
<comment type="caution">
    <text evidence="1">The sequence shown here is derived from an EMBL/GenBank/DDBJ whole genome shotgun (WGS) entry which is preliminary data.</text>
</comment>
<evidence type="ECO:0000313" key="1">
    <source>
        <dbReference type="EMBL" id="KAE8956171.1"/>
    </source>
</evidence>
<reference evidence="1 4" key="1">
    <citation type="submission" date="2018-09" db="EMBL/GenBank/DDBJ databases">
        <title>Genomic investigation of the strawberry pathogen Phytophthora fragariae indicates pathogenicity is determined by transcriptional variation in three key races.</title>
        <authorList>
            <person name="Adams T.M."/>
            <person name="Armitage A.D."/>
            <person name="Sobczyk M.K."/>
            <person name="Bates H.J."/>
            <person name="Dunwell J.M."/>
            <person name="Nellist C.F."/>
            <person name="Harrison R.J."/>
        </authorList>
    </citation>
    <scope>NUCLEOTIDE SEQUENCE [LARGE SCALE GENOMIC DNA]</scope>
    <source>
        <strain evidence="1 4">SCRP324</strain>
        <strain evidence="2 3">SCRP333</strain>
    </source>
</reference>
<organism evidence="1 4">
    <name type="scientific">Phytophthora rubi</name>
    <dbReference type="NCBI Taxonomy" id="129364"/>
    <lineage>
        <taxon>Eukaryota</taxon>
        <taxon>Sar</taxon>
        <taxon>Stramenopiles</taxon>
        <taxon>Oomycota</taxon>
        <taxon>Peronosporomycetes</taxon>
        <taxon>Peronosporales</taxon>
        <taxon>Peronosporaceae</taxon>
        <taxon>Phytophthora</taxon>
    </lineage>
</organism>
<dbReference type="AlphaFoldDB" id="A0A6A3GH46"/>
<dbReference type="Proteomes" id="UP000435112">
    <property type="component" value="Unassembled WGS sequence"/>
</dbReference>
<evidence type="ECO:0000313" key="3">
    <source>
        <dbReference type="Proteomes" id="UP000434957"/>
    </source>
</evidence>
<dbReference type="EMBL" id="QXFU01008634">
    <property type="protein sequence ID" value="KAE8956171.1"/>
    <property type="molecule type" value="Genomic_DNA"/>
</dbReference>
<keyword evidence="3" id="KW-1185">Reference proteome</keyword>
<gene>
    <name evidence="1" type="ORF">PR002_g31556</name>
    <name evidence="2" type="ORF">PR003_g32086</name>
</gene>
<proteinExistence type="predicted"/>